<feature type="compositionally biased region" description="Low complexity" evidence="10">
    <location>
        <begin position="269"/>
        <end position="279"/>
    </location>
</feature>
<protein>
    <recommendedName>
        <fullName evidence="8">Splicing factor YJU2</fullName>
    </recommendedName>
</protein>
<dbReference type="PANTHER" id="PTHR12111:SF1">
    <property type="entry name" value="SPLICING FACTOR YJU2"/>
    <property type="match status" value="1"/>
</dbReference>
<comment type="caution">
    <text evidence="11">The sequence shown here is derived from an EMBL/GenBank/DDBJ whole genome shotgun (WGS) entry which is preliminary data.</text>
</comment>
<keyword evidence="2" id="KW-0507">mRNA processing</keyword>
<keyword evidence="4 8" id="KW-0747">Spliceosome</keyword>
<accession>A0ABD3X4T5</accession>
<keyword evidence="6" id="KW-0508">mRNA splicing</keyword>
<comment type="subcellular location">
    <subcellularLocation>
        <location evidence="1 8">Nucleus</location>
    </subcellularLocation>
</comment>
<feature type="compositionally biased region" description="Low complexity" evidence="10">
    <location>
        <begin position="346"/>
        <end position="358"/>
    </location>
</feature>
<feature type="compositionally biased region" description="Polar residues" evidence="10">
    <location>
        <begin position="294"/>
        <end position="321"/>
    </location>
</feature>
<evidence type="ECO:0000256" key="8">
    <source>
        <dbReference type="HAMAP-Rule" id="MF_03226"/>
    </source>
</evidence>
<feature type="compositionally biased region" description="Basic and acidic residues" evidence="10">
    <location>
        <begin position="231"/>
        <end position="245"/>
    </location>
</feature>
<dbReference type="Pfam" id="PF04502">
    <property type="entry name" value="Saf4_Yju2"/>
    <property type="match status" value="1"/>
</dbReference>
<keyword evidence="7 8" id="KW-0539">Nucleus</keyword>
<evidence type="ECO:0000256" key="3">
    <source>
        <dbReference type="ARBA" id="ARBA00022723"/>
    </source>
</evidence>
<evidence type="ECO:0000313" key="12">
    <source>
        <dbReference type="EMBL" id="KAL3881187.1"/>
    </source>
</evidence>
<feature type="binding site" evidence="8">
    <location>
        <position position="80"/>
    </location>
    <ligand>
        <name>Zn(2+)</name>
        <dbReference type="ChEBI" id="CHEBI:29105"/>
    </ligand>
</feature>
<feature type="binding site" evidence="8">
    <location>
        <position position="46"/>
    </location>
    <ligand>
        <name>Zn(2+)</name>
        <dbReference type="ChEBI" id="CHEBI:29105"/>
    </ligand>
</feature>
<dbReference type="EMBL" id="JBJQND010000003">
    <property type="protein sequence ID" value="KAL3881187.1"/>
    <property type="molecule type" value="Genomic_DNA"/>
</dbReference>
<proteinExistence type="inferred from homology"/>
<evidence type="ECO:0000256" key="5">
    <source>
        <dbReference type="ARBA" id="ARBA00022833"/>
    </source>
</evidence>
<evidence type="ECO:0000256" key="1">
    <source>
        <dbReference type="ARBA" id="ARBA00004123"/>
    </source>
</evidence>
<reference evidence="11 13" key="1">
    <citation type="submission" date="2024-11" db="EMBL/GenBank/DDBJ databases">
        <title>Chromosome-level genome assembly of the freshwater bivalve Anodonta woodiana.</title>
        <authorList>
            <person name="Chen X."/>
        </authorList>
    </citation>
    <scope>NUCLEOTIDE SEQUENCE [LARGE SCALE GENOMIC DNA]</scope>
    <source>
        <strain evidence="11">MN2024</strain>
        <tissue evidence="11">Gills</tissue>
    </source>
</reference>
<feature type="compositionally biased region" description="Basic and acidic residues" evidence="10">
    <location>
        <begin position="322"/>
        <end position="331"/>
    </location>
</feature>
<keyword evidence="5 8" id="KW-0862">Zinc</keyword>
<dbReference type="HAMAP" id="MF_03226">
    <property type="entry name" value="YJU2"/>
    <property type="match status" value="1"/>
</dbReference>
<dbReference type="GO" id="GO:0000349">
    <property type="term" value="P:generation of catalytic spliceosome for first transesterification step"/>
    <property type="evidence" value="ECO:0007669"/>
    <property type="project" value="UniProtKB-UniRule"/>
</dbReference>
<dbReference type="PANTHER" id="PTHR12111">
    <property type="entry name" value="SPLICING FACTOR YJU2"/>
    <property type="match status" value="1"/>
</dbReference>
<dbReference type="Proteomes" id="UP001634394">
    <property type="component" value="Unassembled WGS sequence"/>
</dbReference>
<evidence type="ECO:0000313" key="11">
    <source>
        <dbReference type="EMBL" id="KAL3881180.1"/>
    </source>
</evidence>
<feature type="compositionally biased region" description="Low complexity" evidence="10">
    <location>
        <begin position="375"/>
        <end position="395"/>
    </location>
</feature>
<keyword evidence="13" id="KW-1185">Reference proteome</keyword>
<feature type="region of interest" description="Disordered" evidence="10">
    <location>
        <begin position="269"/>
        <end position="395"/>
    </location>
</feature>
<evidence type="ECO:0000256" key="6">
    <source>
        <dbReference type="ARBA" id="ARBA00023187"/>
    </source>
</evidence>
<comment type="similarity">
    <text evidence="8">Belongs to the CWC16 family. YJU2 subfamily.</text>
</comment>
<feature type="region of interest" description="Disordered" evidence="10">
    <location>
        <begin position="209"/>
        <end position="255"/>
    </location>
</feature>
<evidence type="ECO:0000256" key="2">
    <source>
        <dbReference type="ARBA" id="ARBA00022664"/>
    </source>
</evidence>
<dbReference type="InterPro" id="IPR043701">
    <property type="entry name" value="Yju2"/>
</dbReference>
<dbReference type="GO" id="GO:0071006">
    <property type="term" value="C:U2-type catalytic step 1 spliceosome"/>
    <property type="evidence" value="ECO:0007669"/>
    <property type="project" value="UniProtKB-UniRule"/>
</dbReference>
<keyword evidence="9" id="KW-0175">Coiled coil</keyword>
<keyword evidence="3 8" id="KW-0479">Metal-binding</keyword>
<evidence type="ECO:0000256" key="10">
    <source>
        <dbReference type="SAM" id="MobiDB-lite"/>
    </source>
</evidence>
<dbReference type="AlphaFoldDB" id="A0ABD3X4T5"/>
<evidence type="ECO:0000256" key="9">
    <source>
        <dbReference type="SAM" id="Coils"/>
    </source>
</evidence>
<comment type="function">
    <text evidence="8">Part of the spliceosome which catalyzes two sequential transesterification reactions, first the excision of the non-coding intron from pre-mRNA and then the ligation of the coding exons to form the mature mRNA. Plays a role in stabilizing the structure of the spliceosome catalytic core and docking of the branch helix into the active site, producing 5'-exon and lariat intron-3'-intermediates.</text>
</comment>
<gene>
    <name evidence="11" type="ORF">ACJMK2_027637</name>
    <name evidence="12" type="ORF">ACJMK2_027644</name>
</gene>
<dbReference type="GO" id="GO:0046872">
    <property type="term" value="F:metal ion binding"/>
    <property type="evidence" value="ECO:0007669"/>
    <property type="project" value="UniProtKB-KW"/>
</dbReference>
<name>A0ABD3X4T5_SINWO</name>
<evidence type="ECO:0000256" key="4">
    <source>
        <dbReference type="ARBA" id="ARBA00022728"/>
    </source>
</evidence>
<feature type="binding site" evidence="8">
    <location>
        <position position="43"/>
    </location>
    <ligand>
        <name>Zn(2+)</name>
        <dbReference type="ChEBI" id="CHEBI:29105"/>
    </ligand>
</feature>
<comment type="subunit">
    <text evidence="8">Component of the spliceosome. Present in the activated B complex, the catalytically activated B* complex which catalyzes the branching, the catalytic step 1 C complex catalyzing the exon ligation, and the postcatalytic P complex containing the ligated exons (mRNA) and the excised lariat intron.</text>
</comment>
<evidence type="ECO:0000256" key="7">
    <source>
        <dbReference type="ARBA" id="ARBA00023242"/>
    </source>
</evidence>
<evidence type="ECO:0000313" key="13">
    <source>
        <dbReference type="Proteomes" id="UP001634394"/>
    </source>
</evidence>
<organism evidence="11 13">
    <name type="scientific">Sinanodonta woodiana</name>
    <name type="common">Chinese pond mussel</name>
    <name type="synonym">Anodonta woodiana</name>
    <dbReference type="NCBI Taxonomy" id="1069815"/>
    <lineage>
        <taxon>Eukaryota</taxon>
        <taxon>Metazoa</taxon>
        <taxon>Spiralia</taxon>
        <taxon>Lophotrochozoa</taxon>
        <taxon>Mollusca</taxon>
        <taxon>Bivalvia</taxon>
        <taxon>Autobranchia</taxon>
        <taxon>Heteroconchia</taxon>
        <taxon>Palaeoheterodonta</taxon>
        <taxon>Unionida</taxon>
        <taxon>Unionoidea</taxon>
        <taxon>Unionidae</taxon>
        <taxon>Unioninae</taxon>
        <taxon>Sinanodonta</taxon>
    </lineage>
</organism>
<feature type="binding site" evidence="8">
    <location>
        <position position="83"/>
    </location>
    <ligand>
        <name>Zn(2+)</name>
        <dbReference type="ChEBI" id="CHEBI:29105"/>
    </ligand>
</feature>
<dbReference type="InterPro" id="IPR007590">
    <property type="entry name" value="Saf4/Yju2"/>
</dbReference>
<sequence>MSERKVLNKYYPPDFDPSKIPKRKQARNHVFNIRIMAPFNMRCNTCGEYIYKGKKFNSRKENVDNEDFLGLRIFRFYIKCPRCVSEIAFKTDLERTDYALEAGATRLFEAERLAQEMAEKERKEKEEDELNPMKLLENRTKASQFEIEQIDALEELKDMNSKKSQIDHEAMIKMHQAYEEHLQRLQEEQEENEIRSIFGDKNGEAVKRLHDDSDSELEESPIKKVNTVVEKPTDIFVQEKKEPAPKKTQVWQKSVGGFSSKQSLASLVKKKSSSAIDKSSLQKEEPDSKLLSARQDSYKQSASKDYSNTSSLGRSLVSATLSKKEPSESKETPLCISASSEMKGRASSTSAAAASVTAGKSLDASSNGKPSVATGLGLLGSYSDSGSNSDNGSDE</sequence>
<dbReference type="EMBL" id="JBJQND010000003">
    <property type="protein sequence ID" value="KAL3881180.1"/>
    <property type="molecule type" value="Genomic_DNA"/>
</dbReference>
<feature type="coiled-coil region" evidence="9">
    <location>
        <begin position="168"/>
        <end position="195"/>
    </location>
</feature>